<evidence type="ECO:0000256" key="6">
    <source>
        <dbReference type="SAM" id="MobiDB-lite"/>
    </source>
</evidence>
<dbReference type="InterPro" id="IPR002677">
    <property type="entry name" value="Ribosomal_bL32"/>
</dbReference>
<comment type="caution">
    <text evidence="7">The sequence shown here is derived from an EMBL/GenBank/DDBJ whole genome shotgun (WGS) entry which is preliminary data.</text>
</comment>
<keyword evidence="3 5" id="KW-0687">Ribonucleoprotein</keyword>
<dbReference type="HAMAP" id="MF_00340">
    <property type="entry name" value="Ribosomal_bL32"/>
    <property type="match status" value="1"/>
</dbReference>
<dbReference type="STRING" id="1801663.A2175_01175"/>
<dbReference type="NCBIfam" id="TIGR01031">
    <property type="entry name" value="rpmF_bact"/>
    <property type="match status" value="1"/>
</dbReference>
<evidence type="ECO:0000256" key="5">
    <source>
        <dbReference type="HAMAP-Rule" id="MF_00340"/>
    </source>
</evidence>
<organism evidence="7 8">
    <name type="scientific">Candidatus Nealsonbacteria bacterium RBG_13_42_11</name>
    <dbReference type="NCBI Taxonomy" id="1801663"/>
    <lineage>
        <taxon>Bacteria</taxon>
        <taxon>Candidatus Nealsoniibacteriota</taxon>
    </lineage>
</organism>
<feature type="region of interest" description="Disordered" evidence="6">
    <location>
        <begin position="66"/>
        <end position="97"/>
    </location>
</feature>
<comment type="similarity">
    <text evidence="1 5">Belongs to the bacterial ribosomal protein bL32 family.</text>
</comment>
<evidence type="ECO:0000313" key="8">
    <source>
        <dbReference type="Proteomes" id="UP000176755"/>
    </source>
</evidence>
<dbReference type="PANTHER" id="PTHR35534">
    <property type="entry name" value="50S RIBOSOMAL PROTEIN L32"/>
    <property type="match status" value="1"/>
</dbReference>
<evidence type="ECO:0000256" key="3">
    <source>
        <dbReference type="ARBA" id="ARBA00023274"/>
    </source>
</evidence>
<sequence>MGGVPKWNTTKSKRNQRRMHLHIKRLVLAVCPKCGKPVLSHTVCHNCGYYKGVEIIDVLKKLTKKEKKQREKEMAAKEAGEKKTDKKSLSWEELSKK</sequence>
<dbReference type="GO" id="GO:0006412">
    <property type="term" value="P:translation"/>
    <property type="evidence" value="ECO:0007669"/>
    <property type="project" value="UniProtKB-UniRule"/>
</dbReference>
<gene>
    <name evidence="5" type="primary">rpmF</name>
    <name evidence="7" type="ORF">A2175_01175</name>
</gene>
<evidence type="ECO:0000256" key="2">
    <source>
        <dbReference type="ARBA" id="ARBA00022980"/>
    </source>
</evidence>
<feature type="compositionally biased region" description="Basic and acidic residues" evidence="6">
    <location>
        <begin position="68"/>
        <end position="97"/>
    </location>
</feature>
<dbReference type="GO" id="GO:0003735">
    <property type="term" value="F:structural constituent of ribosome"/>
    <property type="evidence" value="ECO:0007669"/>
    <property type="project" value="InterPro"/>
</dbReference>
<dbReference type="GO" id="GO:0015934">
    <property type="term" value="C:large ribosomal subunit"/>
    <property type="evidence" value="ECO:0007669"/>
    <property type="project" value="InterPro"/>
</dbReference>
<dbReference type="SUPFAM" id="SSF57829">
    <property type="entry name" value="Zn-binding ribosomal proteins"/>
    <property type="match status" value="1"/>
</dbReference>
<dbReference type="PANTHER" id="PTHR35534:SF1">
    <property type="entry name" value="LARGE RIBOSOMAL SUBUNIT PROTEIN BL32"/>
    <property type="match status" value="1"/>
</dbReference>
<accession>A0A1G2DYY6</accession>
<evidence type="ECO:0000256" key="1">
    <source>
        <dbReference type="ARBA" id="ARBA00008560"/>
    </source>
</evidence>
<proteinExistence type="inferred from homology"/>
<dbReference type="EMBL" id="MHLY01000010">
    <property type="protein sequence ID" value="OGZ18592.1"/>
    <property type="molecule type" value="Genomic_DNA"/>
</dbReference>
<dbReference type="Pfam" id="PF01783">
    <property type="entry name" value="Ribosomal_L32p"/>
    <property type="match status" value="1"/>
</dbReference>
<dbReference type="Proteomes" id="UP000176755">
    <property type="component" value="Unassembled WGS sequence"/>
</dbReference>
<dbReference type="AlphaFoldDB" id="A0A1G2DYY6"/>
<keyword evidence="2 5" id="KW-0689">Ribosomal protein</keyword>
<evidence type="ECO:0000313" key="7">
    <source>
        <dbReference type="EMBL" id="OGZ18592.1"/>
    </source>
</evidence>
<dbReference type="InterPro" id="IPR044957">
    <property type="entry name" value="Ribosomal_bL32_bact"/>
</dbReference>
<evidence type="ECO:0000256" key="4">
    <source>
        <dbReference type="ARBA" id="ARBA00035178"/>
    </source>
</evidence>
<protein>
    <recommendedName>
        <fullName evidence="4 5">Large ribosomal subunit protein bL32</fullName>
    </recommendedName>
</protein>
<reference evidence="7 8" key="1">
    <citation type="journal article" date="2016" name="Nat. Commun.">
        <title>Thousands of microbial genomes shed light on interconnected biogeochemical processes in an aquifer system.</title>
        <authorList>
            <person name="Anantharaman K."/>
            <person name="Brown C.T."/>
            <person name="Hug L.A."/>
            <person name="Sharon I."/>
            <person name="Castelle C.J."/>
            <person name="Probst A.J."/>
            <person name="Thomas B.C."/>
            <person name="Singh A."/>
            <person name="Wilkins M.J."/>
            <person name="Karaoz U."/>
            <person name="Brodie E.L."/>
            <person name="Williams K.H."/>
            <person name="Hubbard S.S."/>
            <person name="Banfield J.F."/>
        </authorList>
    </citation>
    <scope>NUCLEOTIDE SEQUENCE [LARGE SCALE GENOMIC DNA]</scope>
</reference>
<dbReference type="InterPro" id="IPR011332">
    <property type="entry name" value="Ribosomal_zn-bd"/>
</dbReference>
<name>A0A1G2DYY6_9BACT</name>